<name>A0A6F8YVT9_9ACTN</name>
<feature type="compositionally biased region" description="Low complexity" evidence="1">
    <location>
        <begin position="236"/>
        <end position="255"/>
    </location>
</feature>
<dbReference type="EMBL" id="AP022871">
    <property type="protein sequence ID" value="BCB90257.1"/>
    <property type="molecule type" value="Genomic_DNA"/>
</dbReference>
<dbReference type="RefSeq" id="WP_173162483.1">
    <property type="nucleotide sequence ID" value="NZ_AP022871.1"/>
</dbReference>
<evidence type="ECO:0000313" key="3">
    <source>
        <dbReference type="EMBL" id="BCB90257.1"/>
    </source>
</evidence>
<gene>
    <name evidence="3" type="ORF">Psuf_075700</name>
</gene>
<keyword evidence="4" id="KW-1185">Reference proteome</keyword>
<feature type="compositionally biased region" description="Basic residues" evidence="1">
    <location>
        <begin position="225"/>
        <end position="235"/>
    </location>
</feature>
<keyword evidence="2" id="KW-1133">Transmembrane helix</keyword>
<dbReference type="KEGG" id="psuu:Psuf_075700"/>
<feature type="transmembrane region" description="Helical" evidence="2">
    <location>
        <begin position="200"/>
        <end position="220"/>
    </location>
</feature>
<sequence>MTTPAKRVARWLKVAGFLGFAAVGVVVWLVVAPPSFDSGTVVPAPDAEMAVATSDQLARAASAQGVCYGWRLESYSTGTSVGSNLGSGVAIDPSRCPKWVEVRADVMWTSSSSEAADSATVTIASSGVPAPPSSRLDRFGLTGSAFVDEPDWAICQAALALPLLVAESGAVPPAPAVTAGAAAGPAPDAGSDFWRDRWPYVLGAAILLALGALIVVIGWFERKHERTRPKGRRGRPTPAKAAAKPVAAGAAEPGAPGAGAAGGA</sequence>
<keyword evidence="2" id="KW-0472">Membrane</keyword>
<dbReference type="Proteomes" id="UP000503011">
    <property type="component" value="Chromosome"/>
</dbReference>
<dbReference type="AlphaFoldDB" id="A0A6F8YVT9"/>
<protein>
    <submittedName>
        <fullName evidence="3">Uncharacterized protein</fullName>
    </submittedName>
</protein>
<keyword evidence="2" id="KW-0812">Transmembrane</keyword>
<feature type="region of interest" description="Disordered" evidence="1">
    <location>
        <begin position="225"/>
        <end position="264"/>
    </location>
</feature>
<proteinExistence type="predicted"/>
<accession>A0A6F8YVT9</accession>
<evidence type="ECO:0000256" key="2">
    <source>
        <dbReference type="SAM" id="Phobius"/>
    </source>
</evidence>
<evidence type="ECO:0000256" key="1">
    <source>
        <dbReference type="SAM" id="MobiDB-lite"/>
    </source>
</evidence>
<evidence type="ECO:0000313" key="4">
    <source>
        <dbReference type="Proteomes" id="UP000503011"/>
    </source>
</evidence>
<reference evidence="3 4" key="2">
    <citation type="submission" date="2020-03" db="EMBL/GenBank/DDBJ databases">
        <authorList>
            <person name="Ichikawa N."/>
            <person name="Kimura A."/>
            <person name="Kitahashi Y."/>
            <person name="Uohara A."/>
        </authorList>
    </citation>
    <scope>NUCLEOTIDE SEQUENCE [LARGE SCALE GENOMIC DNA]</scope>
    <source>
        <strain evidence="3 4">NBRC 105367</strain>
    </source>
</reference>
<feature type="transmembrane region" description="Helical" evidence="2">
    <location>
        <begin position="12"/>
        <end position="31"/>
    </location>
</feature>
<organism evidence="3 4">
    <name type="scientific">Phytohabitans suffuscus</name>
    <dbReference type="NCBI Taxonomy" id="624315"/>
    <lineage>
        <taxon>Bacteria</taxon>
        <taxon>Bacillati</taxon>
        <taxon>Actinomycetota</taxon>
        <taxon>Actinomycetes</taxon>
        <taxon>Micromonosporales</taxon>
        <taxon>Micromonosporaceae</taxon>
    </lineage>
</organism>
<reference evidence="3 4" key="1">
    <citation type="submission" date="2020-03" db="EMBL/GenBank/DDBJ databases">
        <title>Whole genome shotgun sequence of Phytohabitans suffuscus NBRC 105367.</title>
        <authorList>
            <person name="Komaki H."/>
            <person name="Tamura T."/>
        </authorList>
    </citation>
    <scope>NUCLEOTIDE SEQUENCE [LARGE SCALE GENOMIC DNA]</scope>
    <source>
        <strain evidence="3 4">NBRC 105367</strain>
    </source>
</reference>